<gene>
    <name evidence="2" type="ORF">ALEPTO_LOCUS11039</name>
</gene>
<reference evidence="2" key="1">
    <citation type="submission" date="2021-06" db="EMBL/GenBank/DDBJ databases">
        <authorList>
            <person name="Kallberg Y."/>
            <person name="Tangrot J."/>
            <person name="Rosling A."/>
        </authorList>
    </citation>
    <scope>NUCLEOTIDE SEQUENCE</scope>
    <source>
        <strain evidence="2">FL130A</strain>
    </source>
</reference>
<evidence type="ECO:0000256" key="1">
    <source>
        <dbReference type="SAM" id="MobiDB-lite"/>
    </source>
</evidence>
<organism evidence="2 3">
    <name type="scientific">Ambispora leptoticha</name>
    <dbReference type="NCBI Taxonomy" id="144679"/>
    <lineage>
        <taxon>Eukaryota</taxon>
        <taxon>Fungi</taxon>
        <taxon>Fungi incertae sedis</taxon>
        <taxon>Mucoromycota</taxon>
        <taxon>Glomeromycotina</taxon>
        <taxon>Glomeromycetes</taxon>
        <taxon>Archaeosporales</taxon>
        <taxon>Ambisporaceae</taxon>
        <taxon>Ambispora</taxon>
    </lineage>
</organism>
<protein>
    <submittedName>
        <fullName evidence="2">10415_t:CDS:1</fullName>
    </submittedName>
</protein>
<evidence type="ECO:0000313" key="2">
    <source>
        <dbReference type="EMBL" id="CAG8686579.1"/>
    </source>
</evidence>
<evidence type="ECO:0000313" key="3">
    <source>
        <dbReference type="Proteomes" id="UP000789508"/>
    </source>
</evidence>
<comment type="caution">
    <text evidence="2">The sequence shown here is derived from an EMBL/GenBank/DDBJ whole genome shotgun (WGS) entry which is preliminary data.</text>
</comment>
<keyword evidence="3" id="KW-1185">Reference proteome</keyword>
<dbReference type="Proteomes" id="UP000789508">
    <property type="component" value="Unassembled WGS sequence"/>
</dbReference>
<feature type="compositionally biased region" description="Basic and acidic residues" evidence="1">
    <location>
        <begin position="28"/>
        <end position="51"/>
    </location>
</feature>
<accession>A0A9N9EP07</accession>
<feature type="region of interest" description="Disordered" evidence="1">
    <location>
        <begin position="1"/>
        <end position="68"/>
    </location>
</feature>
<dbReference type="EMBL" id="CAJVPS010015401">
    <property type="protein sequence ID" value="CAG8686579.1"/>
    <property type="molecule type" value="Genomic_DNA"/>
</dbReference>
<feature type="compositionally biased region" description="Basic and acidic residues" evidence="1">
    <location>
        <begin position="58"/>
        <end position="67"/>
    </location>
</feature>
<proteinExistence type="predicted"/>
<feature type="compositionally biased region" description="Basic and acidic residues" evidence="1">
    <location>
        <begin position="1"/>
        <end position="10"/>
    </location>
</feature>
<name>A0A9N9EP07_9GLOM</name>
<dbReference type="AlphaFoldDB" id="A0A9N9EP07"/>
<sequence length="116" mass="13819">MNKEEIEKRSNKIKGITKIEDEENMQIEESKKRRQEEKPEKKTESKERNTEEPIQQTESKRKEDKQTEIIVISDSDASSYDWLKEKGIEVKKTKKDKEAPIERIAKDEIKSIRKEI</sequence>